<feature type="chain" id="PRO_5039224684" evidence="5">
    <location>
        <begin position="22"/>
        <end position="372"/>
    </location>
</feature>
<dbReference type="InterPro" id="IPR050426">
    <property type="entry name" value="Glycosyltransferase_28"/>
</dbReference>
<sequence>MRTVVVSAPLAGHLLPLVPLAAALREAGHDVRVAAGGIPAGGTGIAVHDLVPGFEMSRIAARILPVHPITAWREMRGRAGTRGVGLLFGAVNAALLDPLSELVASWRPDLIVHEPLAVAGAVAAARHGVPAVLQDNTLFDGQELVAATAASPHLRRAARRHGVRRLPPPALRLNNLPPSLVTGRPGQSLRPVPWSGTGEVPDWLRRPPGRPRLVVTHSTIAGAGGAAHLQPVLAAAAGLDAEVVLVRPPSNLTVPPAVRTTGWVPLAAVLPHATAVVHHGGAGTTLGALAAGIPQLAVPGSGDRRHNSAVVSGSGAGLAVPARGITRDVLHRLLHDGHLRANACGLRDEIAAMPGPAEVSRTITALLSRGAA</sequence>
<keyword evidence="2" id="KW-0328">Glycosyltransferase</keyword>
<keyword evidence="5" id="KW-0732">Signal</keyword>
<dbReference type="PANTHER" id="PTHR48050">
    <property type="entry name" value="STEROL 3-BETA-GLUCOSYLTRANSFERASE"/>
    <property type="match status" value="1"/>
</dbReference>
<dbReference type="EMBL" id="VFPA01000009">
    <property type="protein sequence ID" value="TQM01678.1"/>
    <property type="molecule type" value="Genomic_DNA"/>
</dbReference>
<dbReference type="InterPro" id="IPR002213">
    <property type="entry name" value="UDP_glucos_trans"/>
</dbReference>
<evidence type="ECO:0000256" key="3">
    <source>
        <dbReference type="ARBA" id="ARBA00022679"/>
    </source>
</evidence>
<feature type="signal peptide" evidence="5">
    <location>
        <begin position="1"/>
        <end position="21"/>
    </location>
</feature>
<dbReference type="PANTHER" id="PTHR48050:SF13">
    <property type="entry name" value="STEROL 3-BETA-GLUCOSYLTRANSFERASE UGT80A2"/>
    <property type="match status" value="1"/>
</dbReference>
<evidence type="ECO:0000313" key="8">
    <source>
        <dbReference type="EMBL" id="TQM01678.1"/>
    </source>
</evidence>
<dbReference type="GO" id="GO:0016758">
    <property type="term" value="F:hexosyltransferase activity"/>
    <property type="evidence" value="ECO:0007669"/>
    <property type="project" value="UniProtKB-ARBA"/>
</dbReference>
<dbReference type="SUPFAM" id="SSF53756">
    <property type="entry name" value="UDP-Glycosyltransferase/glycogen phosphorylase"/>
    <property type="match status" value="1"/>
</dbReference>
<evidence type="ECO:0000256" key="4">
    <source>
        <dbReference type="SAM" id="MobiDB-lite"/>
    </source>
</evidence>
<comment type="similarity">
    <text evidence="1">Belongs to the glycosyltransferase 28 family.</text>
</comment>
<dbReference type="AlphaFoldDB" id="A0A543CXT8"/>
<dbReference type="Pfam" id="PF21036">
    <property type="entry name" value="EryCIII-like_N"/>
    <property type="match status" value="1"/>
</dbReference>
<dbReference type="Gene3D" id="3.40.50.2000">
    <property type="entry name" value="Glycogen Phosphorylase B"/>
    <property type="match status" value="2"/>
</dbReference>
<feature type="domain" description="Erythromycin biosynthesis protein CIII-like N-terminal" evidence="7">
    <location>
        <begin position="23"/>
        <end position="216"/>
    </location>
</feature>
<evidence type="ECO:0000256" key="2">
    <source>
        <dbReference type="ARBA" id="ARBA00022676"/>
    </source>
</evidence>
<organism evidence="8 9">
    <name type="scientific">Pseudonocardia kunmingensis</name>
    <dbReference type="NCBI Taxonomy" id="630975"/>
    <lineage>
        <taxon>Bacteria</taxon>
        <taxon>Bacillati</taxon>
        <taxon>Actinomycetota</taxon>
        <taxon>Actinomycetes</taxon>
        <taxon>Pseudonocardiales</taxon>
        <taxon>Pseudonocardiaceae</taxon>
        <taxon>Pseudonocardia</taxon>
    </lineage>
</organism>
<gene>
    <name evidence="8" type="ORF">FB558_8579</name>
</gene>
<dbReference type="InterPro" id="IPR010610">
    <property type="entry name" value="EryCIII-like_C"/>
</dbReference>
<comment type="caution">
    <text evidence="8">The sequence shown here is derived from an EMBL/GenBank/DDBJ whole genome shotgun (WGS) entry which is preliminary data.</text>
</comment>
<accession>A0A543CXT8</accession>
<dbReference type="GO" id="GO:0017000">
    <property type="term" value="P:antibiotic biosynthetic process"/>
    <property type="evidence" value="ECO:0007669"/>
    <property type="project" value="UniProtKB-ARBA"/>
</dbReference>
<dbReference type="Proteomes" id="UP000315677">
    <property type="component" value="Unassembled WGS sequence"/>
</dbReference>
<evidence type="ECO:0000256" key="5">
    <source>
        <dbReference type="SAM" id="SignalP"/>
    </source>
</evidence>
<proteinExistence type="inferred from homology"/>
<protein>
    <submittedName>
        <fullName evidence="8">UDP:flavonoid glycosyltransferase YjiC (YdhE family)</fullName>
    </submittedName>
</protein>
<keyword evidence="9" id="KW-1185">Reference proteome</keyword>
<reference evidence="8 9" key="1">
    <citation type="submission" date="2019-06" db="EMBL/GenBank/DDBJ databases">
        <title>Sequencing the genomes of 1000 actinobacteria strains.</title>
        <authorList>
            <person name="Klenk H.-P."/>
        </authorList>
    </citation>
    <scope>NUCLEOTIDE SEQUENCE [LARGE SCALE GENOMIC DNA]</scope>
    <source>
        <strain evidence="8 9">DSM 45301</strain>
    </source>
</reference>
<dbReference type="Pfam" id="PF06722">
    <property type="entry name" value="EryCIII-like_C"/>
    <property type="match status" value="1"/>
</dbReference>
<dbReference type="CDD" id="cd03784">
    <property type="entry name" value="GT1_Gtf-like"/>
    <property type="match status" value="1"/>
</dbReference>
<dbReference type="RefSeq" id="WP_142065322.1">
    <property type="nucleotide sequence ID" value="NZ_VFPA01000009.1"/>
</dbReference>
<feature type="region of interest" description="Disordered" evidence="4">
    <location>
        <begin position="174"/>
        <end position="194"/>
    </location>
</feature>
<feature type="domain" description="Erythromycin biosynthesis protein CIII-like C-terminal" evidence="6">
    <location>
        <begin position="232"/>
        <end position="366"/>
    </location>
</feature>
<dbReference type="GO" id="GO:0008194">
    <property type="term" value="F:UDP-glycosyltransferase activity"/>
    <property type="evidence" value="ECO:0007669"/>
    <property type="project" value="InterPro"/>
</dbReference>
<dbReference type="OrthoDB" id="5488434at2"/>
<evidence type="ECO:0000256" key="1">
    <source>
        <dbReference type="ARBA" id="ARBA00006962"/>
    </source>
</evidence>
<dbReference type="InterPro" id="IPR048284">
    <property type="entry name" value="EryCIII-like_N"/>
</dbReference>
<keyword evidence="3 8" id="KW-0808">Transferase</keyword>
<name>A0A543CXT8_9PSEU</name>
<evidence type="ECO:0000313" key="9">
    <source>
        <dbReference type="Proteomes" id="UP000315677"/>
    </source>
</evidence>
<evidence type="ECO:0000259" key="7">
    <source>
        <dbReference type="Pfam" id="PF21036"/>
    </source>
</evidence>
<evidence type="ECO:0000259" key="6">
    <source>
        <dbReference type="Pfam" id="PF06722"/>
    </source>
</evidence>